<reference evidence="1 2" key="1">
    <citation type="submission" date="2017-09" db="EMBL/GenBank/DDBJ databases">
        <title>Large-scale bioinformatics analysis of Bacillus genomes uncovers conserved roles of natural products in bacterial physiology.</title>
        <authorList>
            <consortium name="Agbiome Team Llc"/>
            <person name="Bleich R.M."/>
            <person name="Grubbs K.J."/>
            <person name="Santa Maria K.C."/>
            <person name="Allen S.E."/>
            <person name="Farag S."/>
            <person name="Shank E.A."/>
            <person name="Bowers A."/>
        </authorList>
    </citation>
    <scope>NUCLEOTIDE SEQUENCE [LARGE SCALE GENOMIC DNA]</scope>
    <source>
        <strain evidence="1 2">AFS085496</strain>
    </source>
</reference>
<protein>
    <submittedName>
        <fullName evidence="1">Uncharacterized protein</fullName>
    </submittedName>
</protein>
<evidence type="ECO:0000313" key="2">
    <source>
        <dbReference type="Proteomes" id="UP000224003"/>
    </source>
</evidence>
<organism evidence="1 2">
    <name type="scientific">Bacillus thuringiensis</name>
    <dbReference type="NCBI Taxonomy" id="1428"/>
    <lineage>
        <taxon>Bacteria</taxon>
        <taxon>Bacillati</taxon>
        <taxon>Bacillota</taxon>
        <taxon>Bacilli</taxon>
        <taxon>Bacillales</taxon>
        <taxon>Bacillaceae</taxon>
        <taxon>Bacillus</taxon>
        <taxon>Bacillus cereus group</taxon>
    </lineage>
</organism>
<proteinExistence type="predicted"/>
<evidence type="ECO:0000313" key="1">
    <source>
        <dbReference type="EMBL" id="PFJ43342.1"/>
    </source>
</evidence>
<accession>A0A9X6ZV64</accession>
<dbReference type="EMBL" id="NUVX01000005">
    <property type="protein sequence ID" value="PFJ43342.1"/>
    <property type="molecule type" value="Genomic_DNA"/>
</dbReference>
<dbReference type="AlphaFoldDB" id="A0A9X6ZV64"/>
<comment type="caution">
    <text evidence="1">The sequence shown here is derived from an EMBL/GenBank/DDBJ whole genome shotgun (WGS) entry which is preliminary data.</text>
</comment>
<gene>
    <name evidence="1" type="ORF">COJ15_03480</name>
</gene>
<dbReference type="Proteomes" id="UP000224003">
    <property type="component" value="Unassembled WGS sequence"/>
</dbReference>
<sequence length="70" mass="8134">MIEGNLLVLNQKLQKAGNFAGAASIDTYSCETTPTLKDIIMLQDLLNHSKKTPLKYIWINHEFLLIYWYF</sequence>
<name>A0A9X6ZV64_BACTU</name>